<dbReference type="Proteomes" id="UP000232806">
    <property type="component" value="Chromosome"/>
</dbReference>
<organism evidence="5 6">
    <name type="scientific">Methanobacterium subterraneum</name>
    <dbReference type="NCBI Taxonomy" id="59277"/>
    <lineage>
        <taxon>Archaea</taxon>
        <taxon>Methanobacteriati</taxon>
        <taxon>Methanobacteriota</taxon>
        <taxon>Methanomada group</taxon>
        <taxon>Methanobacteria</taxon>
        <taxon>Methanobacteriales</taxon>
        <taxon>Methanobacteriaceae</taxon>
        <taxon>Methanobacterium</taxon>
    </lineage>
</organism>
<dbReference type="PROSITE" id="PS51635">
    <property type="entry name" value="PNPLA"/>
    <property type="match status" value="1"/>
</dbReference>
<dbReference type="PANTHER" id="PTHR14226">
    <property type="entry name" value="NEUROPATHY TARGET ESTERASE/SWISS CHEESE D.MELANOGASTER"/>
    <property type="match status" value="1"/>
</dbReference>
<evidence type="ECO:0000256" key="2">
    <source>
        <dbReference type="ARBA" id="ARBA00022963"/>
    </source>
</evidence>
<feature type="domain" description="PNPLA" evidence="4">
    <location>
        <begin position="13"/>
        <end position="207"/>
    </location>
</feature>
<reference evidence="5 6" key="1">
    <citation type="submission" date="2016-10" db="EMBL/GenBank/DDBJ databases">
        <title>Comparative genomics between deep and shallow subseafloor isolates.</title>
        <authorList>
            <person name="Ishii S."/>
            <person name="Miller J.R."/>
            <person name="Sutton G."/>
            <person name="Suzuki S."/>
            <person name="Methe B."/>
            <person name="Inagaki F."/>
            <person name="Imachi H."/>
        </authorList>
    </citation>
    <scope>NUCLEOTIDE SEQUENCE [LARGE SCALE GENOMIC DNA]</scope>
    <source>
        <strain evidence="5 6">MO-MB1</strain>
    </source>
</reference>
<name>A0A2H4V9T1_9EURY</name>
<dbReference type="InterPro" id="IPR050301">
    <property type="entry name" value="NTE"/>
</dbReference>
<keyword evidence="3" id="KW-0443">Lipid metabolism</keyword>
<dbReference type="EMBL" id="CP017766">
    <property type="protein sequence ID" value="AUB54855.1"/>
    <property type="molecule type" value="Genomic_DNA"/>
</dbReference>
<dbReference type="RefSeq" id="WP_204249873.1">
    <property type="nucleotide sequence ID" value="NZ_CP017766.1"/>
</dbReference>
<evidence type="ECO:0000256" key="3">
    <source>
        <dbReference type="ARBA" id="ARBA00023098"/>
    </source>
</evidence>
<dbReference type="InterPro" id="IPR002641">
    <property type="entry name" value="PNPLA_dom"/>
</dbReference>
<dbReference type="InterPro" id="IPR016035">
    <property type="entry name" value="Acyl_Trfase/lysoPLipase"/>
</dbReference>
<dbReference type="GO" id="GO:0016787">
    <property type="term" value="F:hydrolase activity"/>
    <property type="evidence" value="ECO:0007669"/>
    <property type="project" value="UniProtKB-KW"/>
</dbReference>
<evidence type="ECO:0000256" key="1">
    <source>
        <dbReference type="ARBA" id="ARBA00022801"/>
    </source>
</evidence>
<evidence type="ECO:0000313" key="5">
    <source>
        <dbReference type="EMBL" id="AUB54855.1"/>
    </source>
</evidence>
<accession>A0A2H4V9T1</accession>
<protein>
    <submittedName>
        <fullName evidence="5">Alpha/beta hydrolase</fullName>
    </submittedName>
</protein>
<keyword evidence="2" id="KW-0442">Lipid degradation</keyword>
<dbReference type="GO" id="GO:0016042">
    <property type="term" value="P:lipid catabolic process"/>
    <property type="evidence" value="ECO:0007669"/>
    <property type="project" value="UniProtKB-KW"/>
</dbReference>
<dbReference type="Pfam" id="PF01734">
    <property type="entry name" value="Patatin"/>
    <property type="match status" value="1"/>
</dbReference>
<keyword evidence="1 5" id="KW-0378">Hydrolase</keyword>
<evidence type="ECO:0000259" key="4">
    <source>
        <dbReference type="PROSITE" id="PS51635"/>
    </source>
</evidence>
<proteinExistence type="predicted"/>
<dbReference type="AlphaFoldDB" id="A0A2H4V9T1"/>
<dbReference type="PANTHER" id="PTHR14226:SF57">
    <property type="entry name" value="BLR7027 PROTEIN"/>
    <property type="match status" value="1"/>
</dbReference>
<sequence>MNDTNKKTSKALVLSGGGITGTAWELGVLFGLEESGVDVTDVELVVGTSAGSSVGAQIASGLSLEELYNLQLVPIHETLERPVDFDGHKFRQMMAAAIMSSPNSQTARARIGEAALATPTMSEEERLEMMASRLPVHEWNSEIKLIINAVDAETGEWVKFDRNSGVPLLLAVSASSAVPGIYPPTTINGHRYIDGGMSSGTNADVAQGYHLVIILVSEPSMTAPAMGPTMHRITFEEELTQLKQSGSQVMVISPDEETLEAKGPNPLDADFRAASAEAGRKQGIKIAGEVKTFWNVD</sequence>
<dbReference type="OrthoDB" id="70356at2157"/>
<gene>
    <name evidence="5" type="ORF">BK007_01690</name>
</gene>
<dbReference type="SUPFAM" id="SSF52151">
    <property type="entry name" value="FabD/lysophospholipase-like"/>
    <property type="match status" value="1"/>
</dbReference>
<evidence type="ECO:0000313" key="6">
    <source>
        <dbReference type="Proteomes" id="UP000232806"/>
    </source>
</evidence>
<dbReference type="GeneID" id="35120264"/>
<dbReference type="Gene3D" id="3.40.1090.10">
    <property type="entry name" value="Cytosolic phospholipase A2 catalytic domain"/>
    <property type="match status" value="2"/>
</dbReference>